<proteinExistence type="predicted"/>
<organism evidence="1 2">
    <name type="scientific">Romanomermis culicivorax</name>
    <name type="common">Nematode worm</name>
    <dbReference type="NCBI Taxonomy" id="13658"/>
    <lineage>
        <taxon>Eukaryota</taxon>
        <taxon>Metazoa</taxon>
        <taxon>Ecdysozoa</taxon>
        <taxon>Nematoda</taxon>
        <taxon>Enoplea</taxon>
        <taxon>Dorylaimia</taxon>
        <taxon>Mermithida</taxon>
        <taxon>Mermithoidea</taxon>
        <taxon>Mermithidae</taxon>
        <taxon>Romanomermis</taxon>
    </lineage>
</organism>
<sequence length="141" mass="15075">MVRVAGAVARRACRTASSPAFEQNLVKFGQLSSWDVCSDLIFSPSLDDGSPYNRASSSSTDIGSLSPDLPEISFLISKTVVTTSLDTSKNLCAAAELAFGVFSFSTFFPTDQTRCACGIACVVNKLGRKVRCKTDNEPFLS</sequence>
<dbReference type="AlphaFoldDB" id="A0A915I225"/>
<dbReference type="WBParaSite" id="nRc.2.0.1.t07756-RA">
    <property type="protein sequence ID" value="nRc.2.0.1.t07756-RA"/>
    <property type="gene ID" value="nRc.2.0.1.g07756"/>
</dbReference>
<evidence type="ECO:0000313" key="2">
    <source>
        <dbReference type="WBParaSite" id="nRc.2.0.1.t07756-RA"/>
    </source>
</evidence>
<protein>
    <submittedName>
        <fullName evidence="2">Uncharacterized protein</fullName>
    </submittedName>
</protein>
<name>A0A915I225_ROMCU</name>
<dbReference type="Proteomes" id="UP000887565">
    <property type="component" value="Unplaced"/>
</dbReference>
<reference evidence="2" key="1">
    <citation type="submission" date="2022-11" db="UniProtKB">
        <authorList>
            <consortium name="WormBaseParasite"/>
        </authorList>
    </citation>
    <scope>IDENTIFICATION</scope>
</reference>
<evidence type="ECO:0000313" key="1">
    <source>
        <dbReference type="Proteomes" id="UP000887565"/>
    </source>
</evidence>
<keyword evidence="1" id="KW-1185">Reference proteome</keyword>
<accession>A0A915I225</accession>